<organism evidence="1 2">
    <name type="scientific">Rhinolophus ferrumequinum</name>
    <name type="common">Greater horseshoe bat</name>
    <dbReference type="NCBI Taxonomy" id="59479"/>
    <lineage>
        <taxon>Eukaryota</taxon>
        <taxon>Metazoa</taxon>
        <taxon>Chordata</taxon>
        <taxon>Craniata</taxon>
        <taxon>Vertebrata</taxon>
        <taxon>Euteleostomi</taxon>
        <taxon>Mammalia</taxon>
        <taxon>Eutheria</taxon>
        <taxon>Laurasiatheria</taxon>
        <taxon>Chiroptera</taxon>
        <taxon>Yinpterochiroptera</taxon>
        <taxon>Rhinolophoidea</taxon>
        <taxon>Rhinolophidae</taxon>
        <taxon>Rhinolophinae</taxon>
        <taxon>Rhinolophus</taxon>
    </lineage>
</organism>
<reference evidence="1 2" key="1">
    <citation type="journal article" date="2020" name="Nature">
        <title>Six reference-quality genomes reveal evolution of bat adaptations.</title>
        <authorList>
            <person name="Jebb D."/>
            <person name="Huang Z."/>
            <person name="Pippel M."/>
            <person name="Hughes G.M."/>
            <person name="Lavrichenko K."/>
            <person name="Devanna P."/>
            <person name="Winkler S."/>
            <person name="Jermiin L.S."/>
            <person name="Skirmuntt E.C."/>
            <person name="Katzourakis A."/>
            <person name="Burkitt-Gray L."/>
            <person name="Ray D.A."/>
            <person name="Sullivan K.A.M."/>
            <person name="Roscito J.G."/>
            <person name="Kirilenko B.M."/>
            <person name="Davalos L.M."/>
            <person name="Corthals A.P."/>
            <person name="Power M.L."/>
            <person name="Jones G."/>
            <person name="Ransome R.D."/>
            <person name="Dechmann D.K.N."/>
            <person name="Locatelli A.G."/>
            <person name="Puechmaille S.J."/>
            <person name="Fedrigo O."/>
            <person name="Jarvis E.D."/>
            <person name="Hiller M."/>
            <person name="Vernes S.C."/>
            <person name="Myers E.W."/>
            <person name="Teeling E.C."/>
        </authorList>
    </citation>
    <scope>NUCLEOTIDE SEQUENCE [LARGE SCALE GENOMIC DNA]</scope>
    <source>
        <strain evidence="1">MRhiFer1</strain>
        <tissue evidence="1">Lung</tissue>
    </source>
</reference>
<protein>
    <submittedName>
        <fullName evidence="1">Uncharacterized protein</fullName>
    </submittedName>
</protein>
<comment type="caution">
    <text evidence="1">The sequence shown here is derived from an EMBL/GenBank/DDBJ whole genome shotgun (WGS) entry which is preliminary data.</text>
</comment>
<evidence type="ECO:0000313" key="2">
    <source>
        <dbReference type="Proteomes" id="UP000585614"/>
    </source>
</evidence>
<sequence length="155" mass="17294">MDLKVWLGCKCDRRCCHSGDPDAWWGRKYREDISSAPTPPSGAQAHLCPEAASWGHTGVLYPEPAERTAVEPQYAFALPGYTGLEQLCSTGDINKNACYYWSRNPRRVGRGGRQEGGPRKWRKAQEAAMCQDLQRKEGPFGTQKSYQGVVLFNGI</sequence>
<name>A0A7J7TRC9_RHIFE</name>
<dbReference type="EMBL" id="JACAGC010000018">
    <property type="protein sequence ID" value="KAF6302943.1"/>
    <property type="molecule type" value="Genomic_DNA"/>
</dbReference>
<proteinExistence type="predicted"/>
<dbReference type="AlphaFoldDB" id="A0A7J7TRC9"/>
<gene>
    <name evidence="1" type="ORF">mRhiFer1_008682</name>
</gene>
<dbReference type="Proteomes" id="UP000585614">
    <property type="component" value="Unassembled WGS sequence"/>
</dbReference>
<accession>A0A7J7TRC9</accession>
<evidence type="ECO:0000313" key="1">
    <source>
        <dbReference type="EMBL" id="KAF6302943.1"/>
    </source>
</evidence>